<keyword evidence="3" id="KW-1185">Reference proteome</keyword>
<dbReference type="Proteomes" id="UP001386955">
    <property type="component" value="Unassembled WGS sequence"/>
</dbReference>
<gene>
    <name evidence="2" type="ORF">VNO78_11502</name>
</gene>
<comment type="caution">
    <text evidence="2">The sequence shown here is derived from an EMBL/GenBank/DDBJ whole genome shotgun (WGS) entry which is preliminary data.</text>
</comment>
<name>A0AAN9XP07_PSOTE</name>
<proteinExistence type="predicted"/>
<dbReference type="AlphaFoldDB" id="A0AAN9XP07"/>
<reference evidence="2 3" key="1">
    <citation type="submission" date="2024-01" db="EMBL/GenBank/DDBJ databases">
        <title>The genomes of 5 underutilized Papilionoideae crops provide insights into root nodulation and disease resistanc.</title>
        <authorList>
            <person name="Jiang F."/>
        </authorList>
    </citation>
    <scope>NUCLEOTIDE SEQUENCE [LARGE SCALE GENOMIC DNA]</scope>
    <source>
        <strain evidence="2">DUOXIRENSHENG_FW03</strain>
        <tissue evidence="2">Leaves</tissue>
    </source>
</reference>
<feature type="region of interest" description="Disordered" evidence="1">
    <location>
        <begin position="1"/>
        <end position="20"/>
    </location>
</feature>
<protein>
    <submittedName>
        <fullName evidence="2">Uncharacterized protein</fullName>
    </submittedName>
</protein>
<accession>A0AAN9XP07</accession>
<dbReference type="EMBL" id="JAYMYS010000003">
    <property type="protein sequence ID" value="KAK7400297.1"/>
    <property type="molecule type" value="Genomic_DNA"/>
</dbReference>
<organism evidence="2 3">
    <name type="scientific">Psophocarpus tetragonolobus</name>
    <name type="common">Winged bean</name>
    <name type="synonym">Dolichos tetragonolobus</name>
    <dbReference type="NCBI Taxonomy" id="3891"/>
    <lineage>
        <taxon>Eukaryota</taxon>
        <taxon>Viridiplantae</taxon>
        <taxon>Streptophyta</taxon>
        <taxon>Embryophyta</taxon>
        <taxon>Tracheophyta</taxon>
        <taxon>Spermatophyta</taxon>
        <taxon>Magnoliopsida</taxon>
        <taxon>eudicotyledons</taxon>
        <taxon>Gunneridae</taxon>
        <taxon>Pentapetalae</taxon>
        <taxon>rosids</taxon>
        <taxon>fabids</taxon>
        <taxon>Fabales</taxon>
        <taxon>Fabaceae</taxon>
        <taxon>Papilionoideae</taxon>
        <taxon>50 kb inversion clade</taxon>
        <taxon>NPAAA clade</taxon>
        <taxon>indigoferoid/millettioid clade</taxon>
        <taxon>Phaseoleae</taxon>
        <taxon>Psophocarpus</taxon>
    </lineage>
</organism>
<sequence>MEISHARPSDLHHEVTQDDNNVAPMQVCVEFRPSDLHHEVTQDDNNVAPMQVCVEFRLNTRNLLWSELESLSDTRDTPWVIVGYFNAYTETNDKCVEDKILGSVAYPLAPFQG</sequence>
<evidence type="ECO:0000313" key="3">
    <source>
        <dbReference type="Proteomes" id="UP001386955"/>
    </source>
</evidence>
<evidence type="ECO:0000256" key="1">
    <source>
        <dbReference type="SAM" id="MobiDB-lite"/>
    </source>
</evidence>
<evidence type="ECO:0000313" key="2">
    <source>
        <dbReference type="EMBL" id="KAK7400297.1"/>
    </source>
</evidence>
<feature type="compositionally biased region" description="Basic and acidic residues" evidence="1">
    <location>
        <begin position="1"/>
        <end position="16"/>
    </location>
</feature>